<name>A0ABS0B051_9BACT</name>
<dbReference type="Proteomes" id="UP001194714">
    <property type="component" value="Unassembled WGS sequence"/>
</dbReference>
<comment type="caution">
    <text evidence="4">The sequence shown here is derived from an EMBL/GenBank/DDBJ whole genome shotgun (WGS) entry which is preliminary data.</text>
</comment>
<evidence type="ECO:0000256" key="2">
    <source>
        <dbReference type="ARBA" id="ARBA00022695"/>
    </source>
</evidence>
<dbReference type="PANTHER" id="PTHR11952">
    <property type="entry name" value="UDP- GLUCOSE PYROPHOSPHORYLASE"/>
    <property type="match status" value="1"/>
</dbReference>
<evidence type="ECO:0000313" key="5">
    <source>
        <dbReference type="Proteomes" id="UP001194714"/>
    </source>
</evidence>
<dbReference type="InterPro" id="IPR057388">
    <property type="entry name" value="Hexapep_UGP3_C"/>
</dbReference>
<dbReference type="Pfam" id="PF25441">
    <property type="entry name" value="Hexapep_UGP3_C"/>
    <property type="match status" value="1"/>
</dbReference>
<dbReference type="Gene3D" id="3.90.550.10">
    <property type="entry name" value="Spore Coat Polysaccharide Biosynthesis Protein SpsA, Chain A"/>
    <property type="match status" value="1"/>
</dbReference>
<feature type="domain" description="UGP3-like C-terminal hexapeptide repeats" evidence="3">
    <location>
        <begin position="570"/>
        <end position="704"/>
    </location>
</feature>
<dbReference type="SUPFAM" id="SSF53448">
    <property type="entry name" value="Nucleotide-diphospho-sugar transferases"/>
    <property type="match status" value="1"/>
</dbReference>
<sequence length="707" mass="79670">MNLTICDNSLIERRQKLFSILEALQKAETLEEKISALGVKKTFPWVETLEEEYLVKAAFVCGQEERLESLESLRVLESFYGILKYHYLVLTLLSTEKEEALIPKQVQELGACQSRRFRFSSLEAVPYRGDRGDAEGVKDGDAGAGKNQFLNLFGYTLRPPEGIDIRKEDEVVKKAILEGIKRQGEMAEVYPVGGAADRLELKDEKTEEGLPAARLIFLGKPLLEGVIADLQAREYLHYKFFGKQVTTPIVMMTSHVNRNHAHIRAICAQNKWFGRPEESFRFATQPLVPTFTKQGKWCLQRQGKLLLKPGGHGALWKLLDQEGVFAWLKKLGKKKMLVRQINNPMAAIDYGLLAFLGLGHAQDKAFGFASCPRLVNAHEGMNVVKVQGEEEVLTNVEYCDFEKRGIEDKPFEPGGSHSRFPSNTNILFADIEKIEEVVRKNPNPGLLVNFRKGHHYHSPNHKEPIARLETTMQNIADHFPASESYLTFNKRRKTISTTKRKSTAKGALLETPEGCYYDYMLNAHELLGAYCNMELPSFPDGTTFAKEGPPFLFSYHPALGPLYSIIGKKIRGGTLANGSELQLEIADLNIENLTLEGSLLIDATNIMGHQEEGLLRYSDQTGQCILKNVTVKNEGIDWEEEDHLFWKHEVKRRSALKVVLHGHSQFIAENVTLRGDLTLDVPHGMKMTAKEEKGRVSFIMEPLDGVS</sequence>
<dbReference type="InterPro" id="IPR039741">
    <property type="entry name" value="UDP-sugar_pyrophosphorylase"/>
</dbReference>
<organism evidence="4 5">
    <name type="scientific">Candidatus Neptunichlamydia vexilliferae</name>
    <dbReference type="NCBI Taxonomy" id="1651774"/>
    <lineage>
        <taxon>Bacteria</taxon>
        <taxon>Pseudomonadati</taxon>
        <taxon>Chlamydiota</taxon>
        <taxon>Chlamydiia</taxon>
        <taxon>Parachlamydiales</taxon>
        <taxon>Simkaniaceae</taxon>
        <taxon>Candidatus Neptunichlamydia</taxon>
    </lineage>
</organism>
<keyword evidence="1" id="KW-0808">Transferase</keyword>
<protein>
    <recommendedName>
        <fullName evidence="3">UGP3-like C-terminal hexapeptide repeats domain-containing protein</fullName>
    </recommendedName>
</protein>
<evidence type="ECO:0000313" key="4">
    <source>
        <dbReference type="EMBL" id="MBF5059746.1"/>
    </source>
</evidence>
<keyword evidence="2" id="KW-0548">Nucleotidyltransferase</keyword>
<dbReference type="InterPro" id="IPR029044">
    <property type="entry name" value="Nucleotide-diphossugar_trans"/>
</dbReference>
<dbReference type="Pfam" id="PF01704">
    <property type="entry name" value="UDPGP"/>
    <property type="match status" value="1"/>
</dbReference>
<proteinExistence type="predicted"/>
<dbReference type="EMBL" id="JAAEJV010000038">
    <property type="protein sequence ID" value="MBF5059746.1"/>
    <property type="molecule type" value="Genomic_DNA"/>
</dbReference>
<keyword evidence="5" id="KW-1185">Reference proteome</keyword>
<accession>A0ABS0B051</accession>
<evidence type="ECO:0000259" key="3">
    <source>
        <dbReference type="Pfam" id="PF25441"/>
    </source>
</evidence>
<dbReference type="PANTHER" id="PTHR11952:SF14">
    <property type="entry name" value="UTP--GLUCOSE-1-PHOSPHATE URIDYLYLTRANSFERASE 3, CHLOROPLASTIC"/>
    <property type="match status" value="1"/>
</dbReference>
<dbReference type="RefSeq" id="WP_194848055.1">
    <property type="nucleotide sequence ID" value="NZ_JAAEJV010000038.1"/>
</dbReference>
<reference evidence="4 5" key="1">
    <citation type="submission" date="2020-01" db="EMBL/GenBank/DDBJ databases">
        <title>Draft genome sequence of Cand. Neptunochlamydia vexilliferae K9.</title>
        <authorList>
            <person name="Schulz F."/>
            <person name="Koestlbacher S."/>
            <person name="Wascher F."/>
            <person name="Pizzetti I."/>
            <person name="Horn M."/>
        </authorList>
    </citation>
    <scope>NUCLEOTIDE SEQUENCE [LARGE SCALE GENOMIC DNA]</scope>
    <source>
        <strain evidence="4 5">K9</strain>
    </source>
</reference>
<dbReference type="InterPro" id="IPR002618">
    <property type="entry name" value="UDPGP_fam"/>
</dbReference>
<gene>
    <name evidence="4" type="ORF">NEPTK9_001263</name>
</gene>
<evidence type="ECO:0000256" key="1">
    <source>
        <dbReference type="ARBA" id="ARBA00022679"/>
    </source>
</evidence>